<keyword evidence="2 6" id="KW-0813">Transport</keyword>
<dbReference type="CDD" id="cd06261">
    <property type="entry name" value="TM_PBP2"/>
    <property type="match status" value="1"/>
</dbReference>
<protein>
    <submittedName>
        <fullName evidence="8">ABC transporter permease</fullName>
    </submittedName>
</protein>
<gene>
    <name evidence="8" type="ORF">BKD30_14415</name>
</gene>
<dbReference type="OrthoDB" id="5244012at2"/>
<dbReference type="SUPFAM" id="SSF161098">
    <property type="entry name" value="MetI-like"/>
    <property type="match status" value="1"/>
</dbReference>
<proteinExistence type="inferred from homology"/>
<dbReference type="Proteomes" id="UP000187085">
    <property type="component" value="Unassembled WGS sequence"/>
</dbReference>
<comment type="caution">
    <text evidence="8">The sequence shown here is derived from an EMBL/GenBank/DDBJ whole genome shotgun (WGS) entry which is preliminary data.</text>
</comment>
<dbReference type="GO" id="GO:0055085">
    <property type="term" value="P:transmembrane transport"/>
    <property type="evidence" value="ECO:0007669"/>
    <property type="project" value="InterPro"/>
</dbReference>
<dbReference type="AlphaFoldDB" id="A0A1R1L6T3"/>
<feature type="transmembrane region" description="Helical" evidence="6">
    <location>
        <begin position="20"/>
        <end position="41"/>
    </location>
</feature>
<evidence type="ECO:0000313" key="8">
    <source>
        <dbReference type="EMBL" id="OMH23129.1"/>
    </source>
</evidence>
<evidence type="ECO:0000313" key="9">
    <source>
        <dbReference type="Proteomes" id="UP000187085"/>
    </source>
</evidence>
<comment type="similarity">
    <text evidence="6">Belongs to the binding-protein-dependent transport system permease family.</text>
</comment>
<dbReference type="InterPro" id="IPR051204">
    <property type="entry name" value="ABC_transp_perm/SBD"/>
</dbReference>
<reference evidence="8 9" key="1">
    <citation type="submission" date="2016-12" db="EMBL/GenBank/DDBJ databases">
        <title>Draft genome of Tersicoccus phoenicis 1P05MA.</title>
        <authorList>
            <person name="Nakajima Y."/>
            <person name="Yoshizawa S."/>
            <person name="Nakamura K."/>
            <person name="Ogura Y."/>
            <person name="Hayashi T."/>
            <person name="Kogure K."/>
        </authorList>
    </citation>
    <scope>NUCLEOTIDE SEQUENCE [LARGE SCALE GENOMIC DNA]</scope>
    <source>
        <strain evidence="8 9">1p05MA</strain>
    </source>
</reference>
<keyword evidence="5 6" id="KW-0472">Membrane</keyword>
<dbReference type="GO" id="GO:0005886">
    <property type="term" value="C:plasma membrane"/>
    <property type="evidence" value="ECO:0007669"/>
    <property type="project" value="UniProtKB-SubCell"/>
</dbReference>
<evidence type="ECO:0000256" key="4">
    <source>
        <dbReference type="ARBA" id="ARBA00022989"/>
    </source>
</evidence>
<dbReference type="Pfam" id="PF00528">
    <property type="entry name" value="BPD_transp_1"/>
    <property type="match status" value="1"/>
</dbReference>
<feature type="transmembrane region" description="Helical" evidence="6">
    <location>
        <begin position="80"/>
        <end position="103"/>
    </location>
</feature>
<feature type="transmembrane region" description="Helical" evidence="6">
    <location>
        <begin position="140"/>
        <end position="164"/>
    </location>
</feature>
<feature type="domain" description="ABC transmembrane type-1" evidence="7">
    <location>
        <begin position="14"/>
        <end position="193"/>
    </location>
</feature>
<evidence type="ECO:0000256" key="5">
    <source>
        <dbReference type="ARBA" id="ARBA00023136"/>
    </source>
</evidence>
<dbReference type="STRING" id="554083.BKD30_14415"/>
<name>A0A1R1L6T3_9MICC</name>
<evidence type="ECO:0000256" key="1">
    <source>
        <dbReference type="ARBA" id="ARBA00004141"/>
    </source>
</evidence>
<dbReference type="EMBL" id="MRDE01000081">
    <property type="protein sequence ID" value="OMH23129.1"/>
    <property type="molecule type" value="Genomic_DNA"/>
</dbReference>
<dbReference type="Gene3D" id="1.10.3720.10">
    <property type="entry name" value="MetI-like"/>
    <property type="match status" value="1"/>
</dbReference>
<dbReference type="PANTHER" id="PTHR30177">
    <property type="entry name" value="GLYCINE BETAINE/L-PROLINE TRANSPORT SYSTEM PERMEASE PROTEIN PROW"/>
    <property type="match status" value="1"/>
</dbReference>
<dbReference type="InterPro" id="IPR000515">
    <property type="entry name" value="MetI-like"/>
</dbReference>
<feature type="transmembrane region" description="Helical" evidence="6">
    <location>
        <begin position="176"/>
        <end position="197"/>
    </location>
</feature>
<dbReference type="RefSeq" id="WP_076705822.1">
    <property type="nucleotide sequence ID" value="NZ_MRDE01000081.1"/>
</dbReference>
<feature type="transmembrane region" description="Helical" evidence="6">
    <location>
        <begin position="48"/>
        <end position="74"/>
    </location>
</feature>
<sequence>MNWTAQNTAIPNRIVEHLGYSALTLLIAAAIAVPLGLYVGHTGRGRQVVVGVAGALRALPTLGLLILFVLLLSGDLLPPILALVILTIPPLLAGTYSGIAAVGGEAKDAARAMGMTELQILFTVEVPNALPVIIGGFRAAILQIIGTVAVLAYINLGGLGRFLIDGIAVQDYPQMLGGSLLIAVLAIAVDLVLALLARVAVSPGLRPAPVRRRRVRREPAAV</sequence>
<evidence type="ECO:0000256" key="6">
    <source>
        <dbReference type="RuleBase" id="RU363032"/>
    </source>
</evidence>
<evidence type="ECO:0000256" key="2">
    <source>
        <dbReference type="ARBA" id="ARBA00022448"/>
    </source>
</evidence>
<dbReference type="InterPro" id="IPR035906">
    <property type="entry name" value="MetI-like_sf"/>
</dbReference>
<comment type="subcellular location">
    <subcellularLocation>
        <location evidence="6">Cell membrane</location>
        <topology evidence="6">Multi-pass membrane protein</topology>
    </subcellularLocation>
    <subcellularLocation>
        <location evidence="1">Membrane</location>
        <topology evidence="1">Multi-pass membrane protein</topology>
    </subcellularLocation>
</comment>
<evidence type="ECO:0000259" key="7">
    <source>
        <dbReference type="PROSITE" id="PS50928"/>
    </source>
</evidence>
<dbReference type="PROSITE" id="PS50928">
    <property type="entry name" value="ABC_TM1"/>
    <property type="match status" value="1"/>
</dbReference>
<organism evidence="8 9">
    <name type="scientific">Tersicoccus phoenicis</name>
    <dbReference type="NCBI Taxonomy" id="554083"/>
    <lineage>
        <taxon>Bacteria</taxon>
        <taxon>Bacillati</taxon>
        <taxon>Actinomycetota</taxon>
        <taxon>Actinomycetes</taxon>
        <taxon>Micrococcales</taxon>
        <taxon>Micrococcaceae</taxon>
        <taxon>Tersicoccus</taxon>
    </lineage>
</organism>
<evidence type="ECO:0000256" key="3">
    <source>
        <dbReference type="ARBA" id="ARBA00022692"/>
    </source>
</evidence>
<dbReference type="PANTHER" id="PTHR30177:SF33">
    <property type="entry name" value="POSSIBLE OSMOPROTECTANT (GLYCINE BETAINE_CARNITINE_CHOLINE_L-PROLINE) TRANSPORT INTEGRAL MEMBRANE PROTEIN ABC TRANSPORTER PROZ"/>
    <property type="match status" value="1"/>
</dbReference>
<keyword evidence="4 6" id="KW-1133">Transmembrane helix</keyword>
<dbReference type="GO" id="GO:0031460">
    <property type="term" value="P:glycine betaine transport"/>
    <property type="evidence" value="ECO:0007669"/>
    <property type="project" value="TreeGrafter"/>
</dbReference>
<keyword evidence="3 6" id="KW-0812">Transmembrane</keyword>
<keyword evidence="9" id="KW-1185">Reference proteome</keyword>
<accession>A0A1R1L6T3</accession>